<dbReference type="VEuPathDB" id="FungiDB:AAP_02643"/>
<comment type="caution">
    <text evidence="1">The sequence shown here is derived from an EMBL/GenBank/DDBJ whole genome shotgun (WGS) entry which is preliminary data.</text>
</comment>
<organism evidence="1 2">
    <name type="scientific">Ascosphaera apis ARSEF 7405</name>
    <dbReference type="NCBI Taxonomy" id="392613"/>
    <lineage>
        <taxon>Eukaryota</taxon>
        <taxon>Fungi</taxon>
        <taxon>Dikarya</taxon>
        <taxon>Ascomycota</taxon>
        <taxon>Pezizomycotina</taxon>
        <taxon>Eurotiomycetes</taxon>
        <taxon>Eurotiomycetidae</taxon>
        <taxon>Onygenales</taxon>
        <taxon>Ascosphaeraceae</taxon>
        <taxon>Ascosphaera</taxon>
    </lineage>
</organism>
<evidence type="ECO:0000313" key="1">
    <source>
        <dbReference type="EMBL" id="KZZ93177.1"/>
    </source>
</evidence>
<evidence type="ECO:0000313" key="2">
    <source>
        <dbReference type="Proteomes" id="UP000242877"/>
    </source>
</evidence>
<proteinExistence type="predicted"/>
<dbReference type="AlphaFoldDB" id="A0A167ZWB6"/>
<gene>
    <name evidence="1" type="ORF">AAP_02643</name>
</gene>
<accession>A0A167ZWB6</accession>
<evidence type="ECO:0008006" key="3">
    <source>
        <dbReference type="Google" id="ProtNLM"/>
    </source>
</evidence>
<dbReference type="EMBL" id="AZGZ01000009">
    <property type="protein sequence ID" value="KZZ93177.1"/>
    <property type="molecule type" value="Genomic_DNA"/>
</dbReference>
<reference evidence="1 2" key="1">
    <citation type="journal article" date="2016" name="Genome Biol. Evol.">
        <title>Divergent and convergent evolution of fungal pathogenicity.</title>
        <authorList>
            <person name="Shang Y."/>
            <person name="Xiao G."/>
            <person name="Zheng P."/>
            <person name="Cen K."/>
            <person name="Zhan S."/>
            <person name="Wang C."/>
        </authorList>
    </citation>
    <scope>NUCLEOTIDE SEQUENCE [LARGE SCALE GENOMIC DNA]</scope>
    <source>
        <strain evidence="1 2">ARSEF 7405</strain>
    </source>
</reference>
<keyword evidence="2" id="KW-1185">Reference proteome</keyword>
<name>A0A167ZWB6_9EURO</name>
<dbReference type="Proteomes" id="UP000242877">
    <property type="component" value="Unassembled WGS sequence"/>
</dbReference>
<sequence>MAIITEIIDDLRDKKEAIATLSPEVEFSTHLKGVLYAADIDGTKPIVTMFNTMSKHGRDGYIGAYILLIKCYGFLHLLKCLNQSIALGVRLEFGKFCKSFWYPKGHKVCHTEPKEPQVAKVWEMIEMIFPLQFSSWKAALFPPTNVHGGSSSSTGSTTSSAVVTYTDTCTNMTSLSSLAHDYHTRARFALKPMSHTEDKKTITCAFYWLNPDAEDTDYLTDPTLVSDTHVSADNPKGYHNAIIPRHDADSKQHLASGDLVVLRTEDPESMPLPDWDLLWMQWRLQILVAISGEAERPARHLMPLMRPRFVHPQYDWIKRVRSATLRWGQRSLHAPK</sequence>
<protein>
    <recommendedName>
        <fullName evidence="3">HNH nuclease domain-containing protein</fullName>
    </recommendedName>
</protein>
<dbReference type="OrthoDB" id="5416097at2759"/>